<keyword evidence="4 11" id="KW-0560">Oxidoreductase</keyword>
<evidence type="ECO:0000256" key="7">
    <source>
        <dbReference type="ARBA" id="ARBA00023284"/>
    </source>
</evidence>
<dbReference type="InterPro" id="IPR036188">
    <property type="entry name" value="FAD/NAD-bd_sf"/>
</dbReference>
<keyword evidence="15" id="KW-1185">Reference proteome</keyword>
<evidence type="ECO:0000256" key="10">
    <source>
        <dbReference type="PIRSR" id="PIRSR000350-4"/>
    </source>
</evidence>
<comment type="similarity">
    <text evidence="1 11">Belongs to the class-I pyridine nucleotide-disulfide oxidoreductase family.</text>
</comment>
<dbReference type="Gene3D" id="3.50.50.60">
    <property type="entry name" value="FAD/NAD(P)-binding domain"/>
    <property type="match status" value="2"/>
</dbReference>
<dbReference type="SUPFAM" id="SSF51905">
    <property type="entry name" value="FAD/NAD(P)-binding domain"/>
    <property type="match status" value="1"/>
</dbReference>
<sequence length="502" mass="53109">MALRSAAQSLCARHAALLRPASSAVGSLRFFASSEEVDLAVIGGGPGGYVAAIKAAQMGMKVTCIEGRGKLGGTCLNVGCIPSKALLHSTHLYEEIKHAAKHGIEVQGAKVDLGKMMAQKDKAVAGLTSGIEMLFKKNKVTYVKGWGKFKSDSEVEVELADGGTQTVTAKNYLIATGSEVTSLPNVNIDEERIVSSTGALALKEIPKTMFVIGGGYIGLEMGSVWSRMGAEVTVIEYLNDIVTTMDSDIRKAFKRTLQKQGLKMKLSTKVNKAESDGKSVKVYVEPAKGGKEEVLEADVILVAAGRKAFFGKGLNLEAAGVQLEKGKVITDKDFRTTAKSGKIFAIGDCINGPMLAHKAEDDGIACVEKIAGKGGHVNYNTVPLIIYTWPEVASVGKTEDEVKKSGVNYKVGKFPFLANSRAKTIDDADGLVKFISEADTDKILGAHIMGPNAGELIPECVLALEYGASTEDIARACHGHPTMSEAIKEAALATTFGKAIHA</sequence>
<dbReference type="Pfam" id="PF02852">
    <property type="entry name" value="Pyr_redox_dim"/>
    <property type="match status" value="1"/>
</dbReference>
<feature type="binding site" evidence="9">
    <location>
        <begin position="354"/>
        <end position="357"/>
    </location>
    <ligand>
        <name>FAD</name>
        <dbReference type="ChEBI" id="CHEBI:57692"/>
    </ligand>
</feature>
<dbReference type="AlphaFoldDB" id="A0AAW1P3Q5"/>
<dbReference type="GO" id="GO:0004148">
    <property type="term" value="F:dihydrolipoyl dehydrogenase (NADH) activity"/>
    <property type="evidence" value="ECO:0007669"/>
    <property type="project" value="UniProtKB-EC"/>
</dbReference>
<reference evidence="14 15" key="1">
    <citation type="journal article" date="2024" name="Nat. Commun.">
        <title>Phylogenomics reveals the evolutionary origins of lichenization in chlorophyte algae.</title>
        <authorList>
            <person name="Puginier C."/>
            <person name="Libourel C."/>
            <person name="Otte J."/>
            <person name="Skaloud P."/>
            <person name="Haon M."/>
            <person name="Grisel S."/>
            <person name="Petersen M."/>
            <person name="Berrin J.G."/>
            <person name="Delaux P.M."/>
            <person name="Dal Grande F."/>
            <person name="Keller J."/>
        </authorList>
    </citation>
    <scope>NUCLEOTIDE SEQUENCE [LARGE SCALE GENOMIC DNA]</scope>
    <source>
        <strain evidence="14 15">SAG 2036</strain>
    </source>
</reference>
<comment type="catalytic activity">
    <reaction evidence="11">
        <text>N(6)-[(R)-dihydrolipoyl]-L-lysyl-[protein] + NAD(+) = N(6)-[(R)-lipoyl]-L-lysyl-[protein] + NADH + H(+)</text>
        <dbReference type="Rhea" id="RHEA:15045"/>
        <dbReference type="Rhea" id="RHEA-COMP:10474"/>
        <dbReference type="Rhea" id="RHEA-COMP:10475"/>
        <dbReference type="ChEBI" id="CHEBI:15378"/>
        <dbReference type="ChEBI" id="CHEBI:57540"/>
        <dbReference type="ChEBI" id="CHEBI:57945"/>
        <dbReference type="ChEBI" id="CHEBI:83099"/>
        <dbReference type="ChEBI" id="CHEBI:83100"/>
        <dbReference type="EC" id="1.8.1.4"/>
    </reaction>
</comment>
<dbReference type="Pfam" id="PF07992">
    <property type="entry name" value="Pyr_redox_2"/>
    <property type="match status" value="1"/>
</dbReference>
<feature type="binding site" evidence="9">
    <location>
        <position position="348"/>
    </location>
    <ligand>
        <name>FAD</name>
        <dbReference type="ChEBI" id="CHEBI:57692"/>
    </ligand>
</feature>
<dbReference type="Gene3D" id="3.30.390.30">
    <property type="match status" value="1"/>
</dbReference>
<feature type="binding site" evidence="9">
    <location>
        <position position="147"/>
    </location>
    <ligand>
        <name>FAD</name>
        <dbReference type="ChEBI" id="CHEBI:57692"/>
    </ligand>
</feature>
<dbReference type="InterPro" id="IPR001100">
    <property type="entry name" value="Pyr_nuc-diS_OxRdtase"/>
</dbReference>
<evidence type="ECO:0000256" key="6">
    <source>
        <dbReference type="ARBA" id="ARBA00023157"/>
    </source>
</evidence>
<dbReference type="PROSITE" id="PS00076">
    <property type="entry name" value="PYRIDINE_REDOX_1"/>
    <property type="match status" value="1"/>
</dbReference>
<dbReference type="PANTHER" id="PTHR22912">
    <property type="entry name" value="DISULFIDE OXIDOREDUCTASE"/>
    <property type="match status" value="1"/>
</dbReference>
<feature type="binding site" evidence="9">
    <location>
        <position position="305"/>
    </location>
    <ligand>
        <name>NAD(+)</name>
        <dbReference type="ChEBI" id="CHEBI:57540"/>
    </ligand>
</feature>
<proteinExistence type="inferred from homology"/>
<dbReference type="FunFam" id="3.30.390.30:FF:000001">
    <property type="entry name" value="Dihydrolipoyl dehydrogenase"/>
    <property type="match status" value="1"/>
</dbReference>
<organism evidence="14 15">
    <name type="scientific">Symbiochloris irregularis</name>
    <dbReference type="NCBI Taxonomy" id="706552"/>
    <lineage>
        <taxon>Eukaryota</taxon>
        <taxon>Viridiplantae</taxon>
        <taxon>Chlorophyta</taxon>
        <taxon>core chlorophytes</taxon>
        <taxon>Trebouxiophyceae</taxon>
        <taxon>Trebouxiales</taxon>
        <taxon>Trebouxiaceae</taxon>
        <taxon>Symbiochloris</taxon>
    </lineage>
</organism>
<feature type="binding site" evidence="9">
    <location>
        <position position="84"/>
    </location>
    <ligand>
        <name>FAD</name>
        <dbReference type="ChEBI" id="CHEBI:57692"/>
    </ligand>
</feature>
<dbReference type="EC" id="1.8.1.4" evidence="11"/>
<feature type="domain" description="FAD/NAD(P)-binding" evidence="13">
    <location>
        <begin position="38"/>
        <end position="363"/>
    </location>
</feature>
<feature type="active site" description="Proton acceptor" evidence="8">
    <location>
        <position position="480"/>
    </location>
</feature>
<evidence type="ECO:0000259" key="12">
    <source>
        <dbReference type="Pfam" id="PF02852"/>
    </source>
</evidence>
<evidence type="ECO:0000256" key="8">
    <source>
        <dbReference type="PIRSR" id="PIRSR000350-2"/>
    </source>
</evidence>
<dbReference type="PRINTS" id="PR00411">
    <property type="entry name" value="PNDRDTASEI"/>
</dbReference>
<comment type="cofactor">
    <cofactor evidence="9 11">
        <name>FAD</name>
        <dbReference type="ChEBI" id="CHEBI:57692"/>
    </cofactor>
    <text evidence="9 11">Binds 1 FAD per subunit.</text>
</comment>
<evidence type="ECO:0000313" key="15">
    <source>
        <dbReference type="Proteomes" id="UP001465755"/>
    </source>
</evidence>
<name>A0AAW1P3Q5_9CHLO</name>
<evidence type="ECO:0000256" key="3">
    <source>
        <dbReference type="ARBA" id="ARBA00022827"/>
    </source>
</evidence>
<keyword evidence="9" id="KW-0547">Nucleotide-binding</keyword>
<dbReference type="FunFam" id="3.50.50.60:FF:000001">
    <property type="entry name" value="Dihydrolipoyl dehydrogenase, mitochondrial"/>
    <property type="match status" value="1"/>
</dbReference>
<dbReference type="NCBIfam" id="TIGR01350">
    <property type="entry name" value="lipoamide_DH"/>
    <property type="match status" value="1"/>
</dbReference>
<dbReference type="PANTHER" id="PTHR22912:SF223">
    <property type="entry name" value="DIHYDROLIPOYL DEHYDROGENASE 1, MITOCHONDRIAL"/>
    <property type="match status" value="1"/>
</dbReference>
<protein>
    <recommendedName>
        <fullName evidence="11">Dihydrolipoyl dehydrogenase</fullName>
        <ecNumber evidence="11">1.8.1.4</ecNumber>
    </recommendedName>
</protein>
<dbReference type="Proteomes" id="UP001465755">
    <property type="component" value="Unassembled WGS sequence"/>
</dbReference>
<feature type="binding site" evidence="9">
    <location>
        <begin position="176"/>
        <end position="178"/>
    </location>
    <ligand>
        <name>FAD</name>
        <dbReference type="ChEBI" id="CHEBI:57692"/>
    </ligand>
</feature>
<dbReference type="GO" id="GO:0005739">
    <property type="term" value="C:mitochondrion"/>
    <property type="evidence" value="ECO:0007669"/>
    <property type="project" value="TreeGrafter"/>
</dbReference>
<evidence type="ECO:0000256" key="4">
    <source>
        <dbReference type="ARBA" id="ARBA00023002"/>
    </source>
</evidence>
<evidence type="ECO:0000256" key="2">
    <source>
        <dbReference type="ARBA" id="ARBA00022630"/>
    </source>
</evidence>
<dbReference type="InterPro" id="IPR012999">
    <property type="entry name" value="Pyr_OxRdtase_I_AS"/>
</dbReference>
<dbReference type="GO" id="GO:0050660">
    <property type="term" value="F:flavin adenine dinucleotide binding"/>
    <property type="evidence" value="ECO:0007669"/>
    <property type="project" value="InterPro"/>
</dbReference>
<dbReference type="InterPro" id="IPR006258">
    <property type="entry name" value="Lipoamide_DH"/>
</dbReference>
<dbReference type="InterPro" id="IPR016156">
    <property type="entry name" value="FAD/NAD-linked_Rdtase_dimer_sf"/>
</dbReference>
<comment type="caution">
    <text evidence="14">The sequence shown here is derived from an EMBL/GenBank/DDBJ whole genome shotgun (WGS) entry which is preliminary data.</text>
</comment>
<keyword evidence="5 9" id="KW-0520">NAD</keyword>
<dbReference type="PIRSF" id="PIRSF000350">
    <property type="entry name" value="Mercury_reductase_MerA"/>
    <property type="match status" value="1"/>
</dbReference>
<evidence type="ECO:0000256" key="11">
    <source>
        <dbReference type="RuleBase" id="RU003692"/>
    </source>
</evidence>
<keyword evidence="3 9" id="KW-0274">FAD</keyword>
<feature type="disulfide bond" description="Redox-active" evidence="10">
    <location>
        <begin position="75"/>
        <end position="80"/>
    </location>
</feature>
<dbReference type="InterPro" id="IPR023753">
    <property type="entry name" value="FAD/NAD-binding_dom"/>
</dbReference>
<dbReference type="EMBL" id="JALJOQ010000067">
    <property type="protein sequence ID" value="KAK9802799.1"/>
    <property type="molecule type" value="Genomic_DNA"/>
</dbReference>
<accession>A0AAW1P3Q5</accession>
<evidence type="ECO:0000259" key="13">
    <source>
        <dbReference type="Pfam" id="PF07992"/>
    </source>
</evidence>
<dbReference type="GO" id="GO:0045252">
    <property type="term" value="C:oxoglutarate dehydrogenase complex"/>
    <property type="evidence" value="ECO:0007669"/>
    <property type="project" value="TreeGrafter"/>
</dbReference>
<dbReference type="InterPro" id="IPR004099">
    <property type="entry name" value="Pyr_nucl-diS_OxRdtase_dimer"/>
</dbReference>
<evidence type="ECO:0000256" key="1">
    <source>
        <dbReference type="ARBA" id="ARBA00007532"/>
    </source>
</evidence>
<gene>
    <name evidence="14" type="ORF">WJX73_007660</name>
</gene>
<comment type="miscellaneous">
    <text evidence="11">The active site is a redox-active disulfide bond.</text>
</comment>
<keyword evidence="2 11" id="KW-0285">Flavoprotein</keyword>
<dbReference type="SUPFAM" id="SSF55424">
    <property type="entry name" value="FAD/NAD-linked reductases, dimerisation (C-terminal) domain"/>
    <property type="match status" value="1"/>
</dbReference>
<feature type="domain" description="Pyridine nucleotide-disulphide oxidoreductase dimerisation" evidence="12">
    <location>
        <begin position="382"/>
        <end position="491"/>
    </location>
</feature>
<dbReference type="InterPro" id="IPR050151">
    <property type="entry name" value="Class-I_Pyr_Nuc-Dis_Oxidored"/>
</dbReference>
<feature type="binding site" evidence="9">
    <location>
        <position position="236"/>
    </location>
    <ligand>
        <name>NAD(+)</name>
        <dbReference type="ChEBI" id="CHEBI:57540"/>
    </ligand>
</feature>
<dbReference type="PRINTS" id="PR00368">
    <property type="entry name" value="FADPNR"/>
</dbReference>
<evidence type="ECO:0000256" key="5">
    <source>
        <dbReference type="ARBA" id="ARBA00023027"/>
    </source>
</evidence>
<keyword evidence="7 11" id="KW-0676">Redox-active center</keyword>
<evidence type="ECO:0000313" key="14">
    <source>
        <dbReference type="EMBL" id="KAK9802799.1"/>
    </source>
</evidence>
<dbReference type="GO" id="GO:0006103">
    <property type="term" value="P:2-oxoglutarate metabolic process"/>
    <property type="evidence" value="ECO:0007669"/>
    <property type="project" value="TreeGrafter"/>
</dbReference>
<feature type="binding site" evidence="9">
    <location>
        <begin position="213"/>
        <end position="220"/>
    </location>
    <ligand>
        <name>NAD(+)</name>
        <dbReference type="ChEBI" id="CHEBI:57540"/>
    </ligand>
</feature>
<evidence type="ECO:0000256" key="9">
    <source>
        <dbReference type="PIRSR" id="PIRSR000350-3"/>
    </source>
</evidence>
<keyword evidence="6" id="KW-1015">Disulfide bond</keyword>